<dbReference type="SUPFAM" id="SSF48403">
    <property type="entry name" value="Ankyrin repeat"/>
    <property type="match status" value="1"/>
</dbReference>
<feature type="repeat" description="ANK" evidence="6">
    <location>
        <begin position="441"/>
        <end position="467"/>
    </location>
</feature>
<feature type="domain" description="Reverse transcriptase zinc-binding" evidence="9">
    <location>
        <begin position="35"/>
        <end position="109"/>
    </location>
</feature>
<evidence type="ECO:0000259" key="8">
    <source>
        <dbReference type="Pfam" id="PF13456"/>
    </source>
</evidence>
<organism evidence="10 11">
    <name type="scientific">Chenopodium quinoa</name>
    <name type="common">Quinoa</name>
    <dbReference type="NCBI Taxonomy" id="63459"/>
    <lineage>
        <taxon>Eukaryota</taxon>
        <taxon>Viridiplantae</taxon>
        <taxon>Streptophyta</taxon>
        <taxon>Embryophyta</taxon>
        <taxon>Tracheophyta</taxon>
        <taxon>Spermatophyta</taxon>
        <taxon>Magnoliopsida</taxon>
        <taxon>eudicotyledons</taxon>
        <taxon>Gunneridae</taxon>
        <taxon>Pentapetalae</taxon>
        <taxon>Caryophyllales</taxon>
        <taxon>Chenopodiaceae</taxon>
        <taxon>Chenopodioideae</taxon>
        <taxon>Atripliceae</taxon>
        <taxon>Chenopodium</taxon>
    </lineage>
</organism>
<evidence type="ECO:0000256" key="3">
    <source>
        <dbReference type="ARBA" id="ARBA00022882"/>
    </source>
</evidence>
<dbReference type="InterPro" id="IPR002110">
    <property type="entry name" value="Ankyrin_rpt"/>
</dbReference>
<dbReference type="GO" id="GO:0003676">
    <property type="term" value="F:nucleic acid binding"/>
    <property type="evidence" value="ECO:0007669"/>
    <property type="project" value="InterPro"/>
</dbReference>
<keyword evidence="1" id="KW-0633">Potassium transport</keyword>
<dbReference type="InterPro" id="IPR045319">
    <property type="entry name" value="KAT/AKT"/>
</dbReference>
<dbReference type="InterPro" id="IPR044730">
    <property type="entry name" value="RNase_H-like_dom_plant"/>
</dbReference>
<evidence type="ECO:0000256" key="7">
    <source>
        <dbReference type="SAM" id="Coils"/>
    </source>
</evidence>
<dbReference type="InterPro" id="IPR002156">
    <property type="entry name" value="RNaseH_domain"/>
</dbReference>
<dbReference type="AlphaFoldDB" id="A0A803MZ92"/>
<dbReference type="SMART" id="SM00248">
    <property type="entry name" value="ANK"/>
    <property type="match status" value="2"/>
</dbReference>
<name>A0A803MZ92_CHEQI</name>
<dbReference type="Proteomes" id="UP000596660">
    <property type="component" value="Unplaced"/>
</dbReference>
<dbReference type="GO" id="GO:0034702">
    <property type="term" value="C:monoatomic ion channel complex"/>
    <property type="evidence" value="ECO:0007669"/>
    <property type="project" value="UniProtKB-KW"/>
</dbReference>
<evidence type="ECO:0000256" key="6">
    <source>
        <dbReference type="PROSITE-ProRule" id="PRU00023"/>
    </source>
</evidence>
<dbReference type="PROSITE" id="PS50088">
    <property type="entry name" value="ANK_REPEAT"/>
    <property type="match status" value="2"/>
</dbReference>
<keyword evidence="5" id="KW-0407">Ion channel</keyword>
<reference evidence="10" key="1">
    <citation type="journal article" date="2017" name="Nature">
        <title>The genome of Chenopodium quinoa.</title>
        <authorList>
            <person name="Jarvis D.E."/>
            <person name="Ho Y.S."/>
            <person name="Lightfoot D.J."/>
            <person name="Schmoeckel S.M."/>
            <person name="Li B."/>
            <person name="Borm T.J.A."/>
            <person name="Ohyanagi H."/>
            <person name="Mineta K."/>
            <person name="Michell C.T."/>
            <person name="Saber N."/>
            <person name="Kharbatia N.M."/>
            <person name="Rupper R.R."/>
            <person name="Sharp A.R."/>
            <person name="Dally N."/>
            <person name="Boughton B.A."/>
            <person name="Woo Y.H."/>
            <person name="Gao G."/>
            <person name="Schijlen E.G.W.M."/>
            <person name="Guo X."/>
            <person name="Momin A.A."/>
            <person name="Negrao S."/>
            <person name="Al-Babili S."/>
            <person name="Gehring C."/>
            <person name="Roessner U."/>
            <person name="Jung C."/>
            <person name="Murphy K."/>
            <person name="Arold S.T."/>
            <person name="Gojobori T."/>
            <person name="van der Linden C.G."/>
            <person name="van Loo E.N."/>
            <person name="Jellen E.N."/>
            <person name="Maughan P.J."/>
            <person name="Tester M."/>
        </authorList>
    </citation>
    <scope>NUCLEOTIDE SEQUENCE [LARGE SCALE GENOMIC DNA]</scope>
    <source>
        <strain evidence="10">cv. PI 614886</strain>
    </source>
</reference>
<dbReference type="InterPro" id="IPR036770">
    <property type="entry name" value="Ankyrin_rpt-contain_sf"/>
</dbReference>
<dbReference type="Gramene" id="AUR62037669-RA">
    <property type="protein sequence ID" value="AUR62037669-RA:cds"/>
    <property type="gene ID" value="AUR62037669"/>
</dbReference>
<reference evidence="10" key="2">
    <citation type="submission" date="2021-03" db="UniProtKB">
        <authorList>
            <consortium name="EnsemblPlants"/>
        </authorList>
    </citation>
    <scope>IDENTIFICATION</scope>
</reference>
<dbReference type="GO" id="GO:0005249">
    <property type="term" value="F:voltage-gated potassium channel activity"/>
    <property type="evidence" value="ECO:0007669"/>
    <property type="project" value="InterPro"/>
</dbReference>
<dbReference type="Gene3D" id="1.25.40.20">
    <property type="entry name" value="Ankyrin repeat-containing domain"/>
    <property type="match status" value="1"/>
</dbReference>
<sequence>MIMDLFLPFEQERILSIPLSERRPADCLYWDASCSNDAAVRKAWNLMWSEPVLPRVKVFFWRACHEAVPTKKGLHIRIKDIDEVCGVCGEEKEDVSHALLCCPQAISIWEECGFAWEVEGKGRSLMDWVFQKLCCLVSEHRSWVMVLCWSIWSAWNRGLFENDWYEPRGIASYVHQLMSDMGNSFVKKKGDAAPKQRGCWCLPAAGRIKVNIDAGLLCDLGIVVGVVARTDEGSVLWCANIKLADRLEPKLAEAKAILMGMKLAAQVEFENDCENVVNAIRRKDKGNNSAIRFSFCAWDLLPLPAGLRGATHSLPTSAFNIVVINPSKPETILLICYIPDVLAHSSYIPLDTVLNAKTTLLLQEMGGSVEYSFPIPNKIPAEFQELIRRNNGVNQARQHLKEQEHKNDNTAKESMAEIEKMMGHGCDLNETEECGRTELRHIAASDGSEKCVYLLLDYGADPDCKDQDGNIPLWNAMQGGHEAVVKLLIIHGAYICAGDVGQYGCIATVQNNLDLLKKIVSYGGDVTFPLVTSTAFLKGAHCLARHQWTPRALAEQQCHEQISALFQAKVGSKPQVVFQVPDELRNKVHFLGRYTSAPNLTQEHHNLSKDGSASVGSGMLITSVTQYLGSCQLLKADRVICFLP</sequence>
<evidence type="ECO:0000259" key="9">
    <source>
        <dbReference type="Pfam" id="PF13966"/>
    </source>
</evidence>
<evidence type="ECO:0000256" key="1">
    <source>
        <dbReference type="ARBA" id="ARBA00022538"/>
    </source>
</evidence>
<dbReference type="Pfam" id="PF13456">
    <property type="entry name" value="RVT_3"/>
    <property type="match status" value="1"/>
</dbReference>
<evidence type="ECO:0000256" key="5">
    <source>
        <dbReference type="ARBA" id="ARBA00023303"/>
    </source>
</evidence>
<keyword evidence="7" id="KW-0175">Coiled coil</keyword>
<dbReference type="Pfam" id="PF13966">
    <property type="entry name" value="zf-RVT"/>
    <property type="match status" value="1"/>
</dbReference>
<dbReference type="Pfam" id="PF12796">
    <property type="entry name" value="Ank_2"/>
    <property type="match status" value="1"/>
</dbReference>
<feature type="repeat" description="ANK" evidence="6">
    <location>
        <begin position="468"/>
        <end position="500"/>
    </location>
</feature>
<keyword evidence="11" id="KW-1185">Reference proteome</keyword>
<dbReference type="CDD" id="cd06222">
    <property type="entry name" value="RNase_H_like"/>
    <property type="match status" value="1"/>
</dbReference>
<evidence type="ECO:0008006" key="12">
    <source>
        <dbReference type="Google" id="ProtNLM"/>
    </source>
</evidence>
<dbReference type="GO" id="GO:0004523">
    <property type="term" value="F:RNA-DNA hybrid ribonuclease activity"/>
    <property type="evidence" value="ECO:0007669"/>
    <property type="project" value="InterPro"/>
</dbReference>
<keyword evidence="6" id="KW-0040">ANK repeat</keyword>
<dbReference type="PANTHER" id="PTHR45743">
    <property type="entry name" value="POTASSIUM CHANNEL AKT1"/>
    <property type="match status" value="1"/>
</dbReference>
<dbReference type="EnsemblPlants" id="AUR62037669-RA">
    <property type="protein sequence ID" value="AUR62037669-RA:cds"/>
    <property type="gene ID" value="AUR62037669"/>
</dbReference>
<protein>
    <recommendedName>
        <fullName evidence="12">Reverse transcriptase zinc-binding domain-containing protein</fullName>
    </recommendedName>
</protein>
<proteinExistence type="predicted"/>
<evidence type="ECO:0000256" key="4">
    <source>
        <dbReference type="ARBA" id="ARBA00022958"/>
    </source>
</evidence>
<keyword evidence="4" id="KW-0630">Potassium</keyword>
<keyword evidence="2" id="KW-0631">Potassium channel</keyword>
<evidence type="ECO:0000313" key="10">
    <source>
        <dbReference type="EnsemblPlants" id="AUR62037669-RA:cds"/>
    </source>
</evidence>
<dbReference type="PANTHER" id="PTHR45743:SF2">
    <property type="entry name" value="POTASSIUM CHANNEL AKT1"/>
    <property type="match status" value="1"/>
</dbReference>
<feature type="domain" description="RNase H type-1" evidence="8">
    <location>
        <begin position="212"/>
        <end position="290"/>
    </location>
</feature>
<keyword evidence="3" id="KW-0813">Transport</keyword>
<evidence type="ECO:0000256" key="2">
    <source>
        <dbReference type="ARBA" id="ARBA00022826"/>
    </source>
</evidence>
<evidence type="ECO:0000313" key="11">
    <source>
        <dbReference type="Proteomes" id="UP000596660"/>
    </source>
</evidence>
<feature type="coiled-coil region" evidence="7">
    <location>
        <begin position="383"/>
        <end position="413"/>
    </location>
</feature>
<keyword evidence="3" id="KW-0406">Ion transport</keyword>
<accession>A0A803MZ92</accession>
<dbReference type="InterPro" id="IPR026960">
    <property type="entry name" value="RVT-Znf"/>
</dbReference>
<keyword evidence="3" id="KW-0851">Voltage-gated channel</keyword>